<feature type="region of interest" description="Disordered" evidence="1">
    <location>
        <begin position="1"/>
        <end position="34"/>
    </location>
</feature>
<evidence type="ECO:0000256" key="1">
    <source>
        <dbReference type="SAM" id="MobiDB-lite"/>
    </source>
</evidence>
<sequence length="34" mass="3786">MVVPCKGAGNHHSSQPQHSETNRVWAQEGSKRNQ</sequence>
<feature type="compositionally biased region" description="Polar residues" evidence="1">
    <location>
        <begin position="11"/>
        <end position="24"/>
    </location>
</feature>
<evidence type="ECO:0000313" key="2">
    <source>
        <dbReference type="EMBL" id="JAE14371.1"/>
    </source>
</evidence>
<name>A0A0A9FVN4_ARUDO</name>
<dbReference type="EMBL" id="GBRH01183525">
    <property type="protein sequence ID" value="JAE14371.1"/>
    <property type="molecule type" value="Transcribed_RNA"/>
</dbReference>
<proteinExistence type="predicted"/>
<reference evidence="2" key="2">
    <citation type="journal article" date="2015" name="Data Brief">
        <title>Shoot transcriptome of the giant reed, Arundo donax.</title>
        <authorList>
            <person name="Barrero R.A."/>
            <person name="Guerrero F.D."/>
            <person name="Moolhuijzen P."/>
            <person name="Goolsby J.A."/>
            <person name="Tidwell J."/>
            <person name="Bellgard S.E."/>
            <person name="Bellgard M.I."/>
        </authorList>
    </citation>
    <scope>NUCLEOTIDE SEQUENCE</scope>
    <source>
        <tissue evidence="2">Shoot tissue taken approximately 20 cm above the soil surface</tissue>
    </source>
</reference>
<organism evidence="2">
    <name type="scientific">Arundo donax</name>
    <name type="common">Giant reed</name>
    <name type="synonym">Donax arundinaceus</name>
    <dbReference type="NCBI Taxonomy" id="35708"/>
    <lineage>
        <taxon>Eukaryota</taxon>
        <taxon>Viridiplantae</taxon>
        <taxon>Streptophyta</taxon>
        <taxon>Embryophyta</taxon>
        <taxon>Tracheophyta</taxon>
        <taxon>Spermatophyta</taxon>
        <taxon>Magnoliopsida</taxon>
        <taxon>Liliopsida</taxon>
        <taxon>Poales</taxon>
        <taxon>Poaceae</taxon>
        <taxon>PACMAD clade</taxon>
        <taxon>Arundinoideae</taxon>
        <taxon>Arundineae</taxon>
        <taxon>Arundo</taxon>
    </lineage>
</organism>
<protein>
    <submittedName>
        <fullName evidence="2">Uncharacterized protein</fullName>
    </submittedName>
</protein>
<reference evidence="2" key="1">
    <citation type="submission" date="2014-09" db="EMBL/GenBank/DDBJ databases">
        <authorList>
            <person name="Magalhaes I.L.F."/>
            <person name="Oliveira U."/>
            <person name="Santos F.R."/>
            <person name="Vidigal T.H.D.A."/>
            <person name="Brescovit A.D."/>
            <person name="Santos A.J."/>
        </authorList>
    </citation>
    <scope>NUCLEOTIDE SEQUENCE</scope>
    <source>
        <tissue evidence="2">Shoot tissue taken approximately 20 cm above the soil surface</tissue>
    </source>
</reference>
<dbReference type="AlphaFoldDB" id="A0A0A9FVN4"/>
<accession>A0A0A9FVN4</accession>